<reference evidence="1 2" key="1">
    <citation type="submission" date="2023-07" db="EMBL/GenBank/DDBJ databases">
        <title>Sorghum-associated microbial communities from plants grown in Nebraska, USA.</title>
        <authorList>
            <person name="Schachtman D."/>
        </authorList>
    </citation>
    <scope>NUCLEOTIDE SEQUENCE [LARGE SCALE GENOMIC DNA]</scope>
    <source>
        <strain evidence="1 2">4129</strain>
    </source>
</reference>
<dbReference type="EMBL" id="JAVDWQ010000012">
    <property type="protein sequence ID" value="MDR7211438.1"/>
    <property type="molecule type" value="Genomic_DNA"/>
</dbReference>
<evidence type="ECO:0000313" key="1">
    <source>
        <dbReference type="EMBL" id="MDR7211438.1"/>
    </source>
</evidence>
<organism evidence="1 2">
    <name type="scientific">Flavobacterium piscis</name>
    <dbReference type="NCBI Taxonomy" id="1114874"/>
    <lineage>
        <taxon>Bacteria</taxon>
        <taxon>Pseudomonadati</taxon>
        <taxon>Bacteroidota</taxon>
        <taxon>Flavobacteriia</taxon>
        <taxon>Flavobacteriales</taxon>
        <taxon>Flavobacteriaceae</taxon>
        <taxon>Flavobacterium</taxon>
    </lineage>
</organism>
<protein>
    <recommendedName>
        <fullName evidence="3">FeoB-associated Cys-rich membrane protein</fullName>
    </recommendedName>
</protein>
<gene>
    <name evidence="1" type="ORF">J2W48_003392</name>
</gene>
<accession>A0ABU1YBB1</accession>
<proteinExistence type="predicted"/>
<comment type="caution">
    <text evidence="1">The sequence shown here is derived from an EMBL/GenBank/DDBJ whole genome shotgun (WGS) entry which is preliminary data.</text>
</comment>
<keyword evidence="2" id="KW-1185">Reference proteome</keyword>
<dbReference type="Proteomes" id="UP001269081">
    <property type="component" value="Unassembled WGS sequence"/>
</dbReference>
<evidence type="ECO:0000313" key="2">
    <source>
        <dbReference type="Proteomes" id="UP001269081"/>
    </source>
</evidence>
<sequence length="34" mass="3357">MVNSKKALIAAILAAKSAVGGTHCSKCGHCTATL</sequence>
<evidence type="ECO:0008006" key="3">
    <source>
        <dbReference type="Google" id="ProtNLM"/>
    </source>
</evidence>
<name>A0ABU1YBB1_9FLAO</name>